<protein>
    <submittedName>
        <fullName evidence="2">Transposase</fullName>
    </submittedName>
</protein>
<evidence type="ECO:0000313" key="3">
    <source>
        <dbReference type="Proteomes" id="UP000602510"/>
    </source>
</evidence>
<dbReference type="Pfam" id="PF01498">
    <property type="entry name" value="HTH_Tnp_Tc3_2"/>
    <property type="match status" value="1"/>
</dbReference>
<sequence>MASWPWIRQEIATQLNMPKASVAKIIRYYKKHGHALVPPRFGRPRMTDVGQGRRFAHESLPTGSAEIEIGKSISRITIREKISETGLQGHSARKKHFLFAKHRKMRLAYAKQYEKMIETDWDEVLLTGDTVVEMYGTTGRVYVERREHEVLTPNCVKPTFNSSHKSVMVWSSICGSGVGPLLICEASVNGEYYRKILVNEDNAPAHTTNKTKKVLRDLNLKALMHPA</sequence>
<dbReference type="PANTHER" id="PTHR46068">
    <property type="entry name" value="PROTEIN CBG27172"/>
    <property type="match status" value="1"/>
</dbReference>
<reference evidence="2" key="1">
    <citation type="submission" date="2020-04" db="EMBL/GenBank/DDBJ databases">
        <title>Hybrid Assembly of Korean Phytophthora infestans isolates.</title>
        <authorList>
            <person name="Prokchorchik M."/>
            <person name="Lee Y."/>
            <person name="Seo J."/>
            <person name="Cho J.-H."/>
            <person name="Park Y.-E."/>
            <person name="Jang D.-C."/>
            <person name="Im J.-S."/>
            <person name="Choi J.-G."/>
            <person name="Park H.-J."/>
            <person name="Lee G.-B."/>
            <person name="Lee Y.-G."/>
            <person name="Hong S.-Y."/>
            <person name="Cho K."/>
            <person name="Sohn K.H."/>
        </authorList>
    </citation>
    <scope>NUCLEOTIDE SEQUENCE</scope>
    <source>
        <strain evidence="2">KR_1_A1</strain>
    </source>
</reference>
<dbReference type="PANTHER" id="PTHR46068:SF1">
    <property type="entry name" value="TRANSPOSASE IS30-LIKE HTH DOMAIN-CONTAINING PROTEIN"/>
    <property type="match status" value="1"/>
</dbReference>
<dbReference type="Gene3D" id="3.30.420.10">
    <property type="entry name" value="Ribonuclease H-like superfamily/Ribonuclease H"/>
    <property type="match status" value="1"/>
</dbReference>
<comment type="caution">
    <text evidence="2">The sequence shown here is derived from an EMBL/GenBank/DDBJ whole genome shotgun (WGS) entry which is preliminary data.</text>
</comment>
<dbReference type="GO" id="GO:0015074">
    <property type="term" value="P:DNA integration"/>
    <property type="evidence" value="ECO:0007669"/>
    <property type="project" value="InterPro"/>
</dbReference>
<accession>A0A833TKN2</accession>
<dbReference type="AlphaFoldDB" id="A0A833TKN2"/>
<organism evidence="2 3">
    <name type="scientific">Phytophthora infestans</name>
    <name type="common">Potato late blight agent</name>
    <name type="synonym">Botrytis infestans</name>
    <dbReference type="NCBI Taxonomy" id="4787"/>
    <lineage>
        <taxon>Eukaryota</taxon>
        <taxon>Sar</taxon>
        <taxon>Stramenopiles</taxon>
        <taxon>Oomycota</taxon>
        <taxon>Peronosporomycetes</taxon>
        <taxon>Peronosporales</taxon>
        <taxon>Peronosporaceae</taxon>
        <taxon>Phytophthora</taxon>
    </lineage>
</organism>
<evidence type="ECO:0000313" key="2">
    <source>
        <dbReference type="EMBL" id="KAF4044995.1"/>
    </source>
</evidence>
<dbReference type="Proteomes" id="UP000602510">
    <property type="component" value="Unassembled WGS sequence"/>
</dbReference>
<dbReference type="GO" id="GO:0006313">
    <property type="term" value="P:DNA transposition"/>
    <property type="evidence" value="ECO:0007669"/>
    <property type="project" value="InterPro"/>
</dbReference>
<name>A0A833TKN2_PHYIN</name>
<dbReference type="InterPro" id="IPR002492">
    <property type="entry name" value="Transposase_Tc1-like"/>
</dbReference>
<feature type="domain" description="Transposase Tc1-like" evidence="1">
    <location>
        <begin position="68"/>
        <end position="113"/>
    </location>
</feature>
<dbReference type="EMBL" id="WSZM01000056">
    <property type="protein sequence ID" value="KAF4044995.1"/>
    <property type="molecule type" value="Genomic_DNA"/>
</dbReference>
<proteinExistence type="predicted"/>
<dbReference type="GO" id="GO:0003677">
    <property type="term" value="F:DNA binding"/>
    <property type="evidence" value="ECO:0007669"/>
    <property type="project" value="InterPro"/>
</dbReference>
<dbReference type="InterPro" id="IPR036397">
    <property type="entry name" value="RNaseH_sf"/>
</dbReference>
<evidence type="ECO:0000259" key="1">
    <source>
        <dbReference type="Pfam" id="PF01498"/>
    </source>
</evidence>
<keyword evidence="3" id="KW-1185">Reference proteome</keyword>
<gene>
    <name evidence="2" type="ORF">GN244_ATG02624</name>
</gene>